<feature type="compositionally biased region" description="Acidic residues" evidence="1">
    <location>
        <begin position="117"/>
        <end position="135"/>
    </location>
</feature>
<dbReference type="RefSeq" id="WP_055942334.1">
    <property type="nucleotide sequence ID" value="NZ_LLKB01000001.1"/>
</dbReference>
<evidence type="ECO:0000256" key="1">
    <source>
        <dbReference type="SAM" id="MobiDB-lite"/>
    </source>
</evidence>
<feature type="transmembrane region" description="Helical" evidence="2">
    <location>
        <begin position="215"/>
        <end position="233"/>
    </location>
</feature>
<protein>
    <recommendedName>
        <fullName evidence="5">Zinc-ribbon domain-containing protein</fullName>
    </recommendedName>
</protein>
<keyword evidence="2" id="KW-1133">Transmembrane helix</keyword>
<accession>A0AAW3JVM8</accession>
<organism evidence="3 4">
    <name type="scientific">Butyribacter intestini</name>
    <dbReference type="NCBI Taxonomy" id="1703332"/>
    <lineage>
        <taxon>Bacteria</taxon>
        <taxon>Bacillati</taxon>
        <taxon>Bacillota</taxon>
        <taxon>Clostridia</taxon>
        <taxon>Lachnospirales</taxon>
        <taxon>Lachnospiraceae</taxon>
        <taxon>Butyribacter</taxon>
    </lineage>
</organism>
<dbReference type="AlphaFoldDB" id="A0AAW3JVM8"/>
<evidence type="ECO:0008006" key="5">
    <source>
        <dbReference type="Google" id="ProtNLM"/>
    </source>
</evidence>
<sequence>MWCPKCKTEYRDGITVCADCGEKLVEGTADDFDVVEICDLKDDEMAENFIEYLGYSKIENAKKVIRDGITIVTVPSRYEKQVEKLFKGFQLALEEDKEKQKQEALKKAQEEAYAQQDSEDVSVDGTENADFDQTEESSGTDMESAIDADTQADETEQQWDINKDESEDDEKLVEEDDLHNNVITDDEIEEDTADILYTPSKAYVKKEDEYKDVKFSGITFIIFGILGIAYLTLCKLDIIAIDYNIFVFCVIAALFVGFIVMGVVSVVKSKKIKLQIPEEEILTEELNKWLEENITKESVEKWIDDSVSDEENDLIVMAHIRSILIKKYPDLNVSFIEMLTEEFFNSHFVEDAE</sequence>
<evidence type="ECO:0000313" key="4">
    <source>
        <dbReference type="Proteomes" id="UP000050833"/>
    </source>
</evidence>
<comment type="caution">
    <text evidence="3">The sequence shown here is derived from an EMBL/GenBank/DDBJ whole genome shotgun (WGS) entry which is preliminary data.</text>
</comment>
<feature type="compositionally biased region" description="Acidic residues" evidence="1">
    <location>
        <begin position="144"/>
        <end position="157"/>
    </location>
</feature>
<name>A0AAW3JVM8_9FIRM</name>
<keyword evidence="4" id="KW-1185">Reference proteome</keyword>
<keyword evidence="2" id="KW-0812">Transmembrane</keyword>
<evidence type="ECO:0000256" key="2">
    <source>
        <dbReference type="SAM" id="Phobius"/>
    </source>
</evidence>
<feature type="transmembrane region" description="Helical" evidence="2">
    <location>
        <begin position="245"/>
        <end position="267"/>
    </location>
</feature>
<keyword evidence="2" id="KW-0472">Membrane</keyword>
<gene>
    <name evidence="3" type="ORF">APZ18_05430</name>
</gene>
<evidence type="ECO:0000313" key="3">
    <source>
        <dbReference type="EMBL" id="KQC86608.1"/>
    </source>
</evidence>
<dbReference type="EMBL" id="LLKB01000001">
    <property type="protein sequence ID" value="KQC86608.1"/>
    <property type="molecule type" value="Genomic_DNA"/>
</dbReference>
<feature type="region of interest" description="Disordered" evidence="1">
    <location>
        <begin position="102"/>
        <end position="173"/>
    </location>
</feature>
<proteinExistence type="predicted"/>
<reference evidence="3 4" key="1">
    <citation type="submission" date="2015-10" db="EMBL/GenBank/DDBJ databases">
        <title>Butyribacter intestini gen. nov., sp. nov., a butyric acid-producing bacterium of the family Lachnospiraceae isolated from the human faeces.</title>
        <authorList>
            <person name="Zou Y."/>
            <person name="Xue W."/>
            <person name="Luo G."/>
            <person name="Lv M."/>
        </authorList>
    </citation>
    <scope>NUCLEOTIDE SEQUENCE [LARGE SCALE GENOMIC DNA]</scope>
    <source>
        <strain evidence="3 4">TF01-11</strain>
    </source>
</reference>
<dbReference type="Proteomes" id="UP000050833">
    <property type="component" value="Unassembled WGS sequence"/>
</dbReference>